<accession>A0A0A9CNK8</accession>
<dbReference type="AlphaFoldDB" id="A0A0A9CNK8"/>
<organism evidence="1">
    <name type="scientific">Arundo donax</name>
    <name type="common">Giant reed</name>
    <name type="synonym">Donax arundinaceus</name>
    <dbReference type="NCBI Taxonomy" id="35708"/>
    <lineage>
        <taxon>Eukaryota</taxon>
        <taxon>Viridiplantae</taxon>
        <taxon>Streptophyta</taxon>
        <taxon>Embryophyta</taxon>
        <taxon>Tracheophyta</taxon>
        <taxon>Spermatophyta</taxon>
        <taxon>Magnoliopsida</taxon>
        <taxon>Liliopsida</taxon>
        <taxon>Poales</taxon>
        <taxon>Poaceae</taxon>
        <taxon>PACMAD clade</taxon>
        <taxon>Arundinoideae</taxon>
        <taxon>Arundineae</taxon>
        <taxon>Arundo</taxon>
    </lineage>
</organism>
<reference evidence="1" key="2">
    <citation type="journal article" date="2015" name="Data Brief">
        <title>Shoot transcriptome of the giant reed, Arundo donax.</title>
        <authorList>
            <person name="Barrero R.A."/>
            <person name="Guerrero F.D."/>
            <person name="Moolhuijzen P."/>
            <person name="Goolsby J.A."/>
            <person name="Tidwell J."/>
            <person name="Bellgard S.E."/>
            <person name="Bellgard M.I."/>
        </authorList>
    </citation>
    <scope>NUCLEOTIDE SEQUENCE</scope>
    <source>
        <tissue evidence="1">Shoot tissue taken approximately 20 cm above the soil surface</tissue>
    </source>
</reference>
<protein>
    <submittedName>
        <fullName evidence="1">Uncharacterized protein</fullName>
    </submittedName>
</protein>
<sequence length="86" mass="9498">MVRELGFWNYRAAVAFGGRLPQWGSTRCFMCLITAFSGNPMSSCARSSRLVAAAMLDGEGGRPLRILLICAVEQSDHRWNCLFLVG</sequence>
<evidence type="ECO:0000313" key="1">
    <source>
        <dbReference type="EMBL" id="JAD77909.1"/>
    </source>
</evidence>
<proteinExistence type="predicted"/>
<dbReference type="EMBL" id="GBRH01219986">
    <property type="protein sequence ID" value="JAD77909.1"/>
    <property type="molecule type" value="Transcribed_RNA"/>
</dbReference>
<name>A0A0A9CNK8_ARUDO</name>
<reference evidence="1" key="1">
    <citation type="submission" date="2014-09" db="EMBL/GenBank/DDBJ databases">
        <authorList>
            <person name="Magalhaes I.L.F."/>
            <person name="Oliveira U."/>
            <person name="Santos F.R."/>
            <person name="Vidigal T.H.D.A."/>
            <person name="Brescovit A.D."/>
            <person name="Santos A.J."/>
        </authorList>
    </citation>
    <scope>NUCLEOTIDE SEQUENCE</scope>
    <source>
        <tissue evidence="1">Shoot tissue taken approximately 20 cm above the soil surface</tissue>
    </source>
</reference>